<protein>
    <submittedName>
        <fullName evidence="1">Uncharacterized protein</fullName>
    </submittedName>
</protein>
<sequence>MAEICSIPTHICKANGKCFESIASNALLQRTPRRCWKQEVTSGKEGAGYHNQSVMESVQLATPFLARYLEGYTVCIPLPPTPSIIAGNTAQSPVSLHYSIHALKSNVYICHHCFLE</sequence>
<name>A0AAV4V3T8_9ARAC</name>
<dbReference type="AlphaFoldDB" id="A0AAV4V3T8"/>
<comment type="caution">
    <text evidence="1">The sequence shown here is derived from an EMBL/GenBank/DDBJ whole genome shotgun (WGS) entry which is preliminary data.</text>
</comment>
<reference evidence="1 2" key="1">
    <citation type="submission" date="2021-06" db="EMBL/GenBank/DDBJ databases">
        <title>Caerostris darwini draft genome.</title>
        <authorList>
            <person name="Kono N."/>
            <person name="Arakawa K."/>
        </authorList>
    </citation>
    <scope>NUCLEOTIDE SEQUENCE [LARGE SCALE GENOMIC DNA]</scope>
</reference>
<dbReference type="EMBL" id="BPLQ01012349">
    <property type="protein sequence ID" value="GIY64688.1"/>
    <property type="molecule type" value="Genomic_DNA"/>
</dbReference>
<evidence type="ECO:0000313" key="1">
    <source>
        <dbReference type="EMBL" id="GIY64688.1"/>
    </source>
</evidence>
<dbReference type="Proteomes" id="UP001054837">
    <property type="component" value="Unassembled WGS sequence"/>
</dbReference>
<proteinExistence type="predicted"/>
<keyword evidence="2" id="KW-1185">Reference proteome</keyword>
<gene>
    <name evidence="1" type="ORF">CDAR_103281</name>
</gene>
<accession>A0AAV4V3T8</accession>
<organism evidence="1 2">
    <name type="scientific">Caerostris darwini</name>
    <dbReference type="NCBI Taxonomy" id="1538125"/>
    <lineage>
        <taxon>Eukaryota</taxon>
        <taxon>Metazoa</taxon>
        <taxon>Ecdysozoa</taxon>
        <taxon>Arthropoda</taxon>
        <taxon>Chelicerata</taxon>
        <taxon>Arachnida</taxon>
        <taxon>Araneae</taxon>
        <taxon>Araneomorphae</taxon>
        <taxon>Entelegynae</taxon>
        <taxon>Araneoidea</taxon>
        <taxon>Araneidae</taxon>
        <taxon>Caerostris</taxon>
    </lineage>
</organism>
<evidence type="ECO:0000313" key="2">
    <source>
        <dbReference type="Proteomes" id="UP001054837"/>
    </source>
</evidence>